<dbReference type="Proteomes" id="UP001501005">
    <property type="component" value="Unassembled WGS sequence"/>
</dbReference>
<evidence type="ECO:0000256" key="8">
    <source>
        <dbReference type="ARBA" id="ARBA00023118"/>
    </source>
</evidence>
<keyword evidence="11" id="KW-1185">Reference proteome</keyword>
<evidence type="ECO:0000313" key="11">
    <source>
        <dbReference type="Proteomes" id="UP001501005"/>
    </source>
</evidence>
<gene>
    <name evidence="10" type="ORF">GCM10009549_26390</name>
</gene>
<evidence type="ECO:0000256" key="5">
    <source>
        <dbReference type="ARBA" id="ARBA00022801"/>
    </source>
</evidence>
<evidence type="ECO:0000256" key="1">
    <source>
        <dbReference type="ARBA" id="ARBA00006847"/>
    </source>
</evidence>
<sequence>MTELQDKPSVCAFPDYRLWGKEHGLSRPYPVMCHLLDVAAVFAVLWDELLDERTRLRFAEQLGLEAEECRSVLSLWAGLHDLGKITPVFQAQVPELFEAVRGEPEYVFAPGAERDRGFRHEMATHWALAGLLAEAGYPDRRVKSVTGGSSAPVAHWVAQLLGGHHGLFGAALQASRLRLPSQYQAGLGEEGWARQRRLHFEELRRVTGGHAVPASALSAELAVVLTGLVITADWLASQTHAIESVRPAASWRASPGEVEAHFKRAQAAAPGLVTAARLGRARFDARDFGEMFPFAPNPLQADVVAHLPGLVERHGPGLVLVTAPTGDGKTEAALYAASVLGRAAGARGLYVALPTMATADAMFGRVRSFASEALGGERALTLLHSMAWLNPLYAPPTDGASDDGPQQFVGDMVSADGATAVEAGVWLRGHRRGFLAPLSVGTIDQVLSGVLPLRYNVMRLFGLFEKVFVVDEAHAYGPWMHKLLLTLLEWLGAFGAPVVLLSATLTGSTAASLVNAYRRGAGFVEPVDIAPCYPGWLYASAKSGEVARPRATSTGRPRTVDIAVRRVEWDVLSAAPGAPVRPGGRRAVLREELRPVVEEGGTALVCCTTVAEAQRTFRDLRAAFPELAAREGGVRLLHSRFPANVRQRITAECEAAYGKPRDGEPVAVRPSSVLVATQVVEQSLDLDFDLVVSDLAPLAQLLQRAGRGRRHRRGPGGRPSWARAEDRPRLVVLDPFRRPQKTDKPPTWGSVYDTGLLIRTSLLLAERATDGIVVPDGVQELVDAVYAPDFVDGLDAAVEQELRLLDGERLASTMAETGLADMVSIKGPGDIQGNLHLISRQFEGVTEELLTTRLGADTGRVVCVYVQHDGRQTLDAAGSLPLPGTEGHPLDRDAVARIVAHVTPAPGAWVRDSGQAGELPAAWRKVPALRDLTVLPMTRSGDGRWSYHCGDRTISMSEVGLEQL</sequence>
<comment type="caution">
    <text evidence="10">The sequence shown here is derived from an EMBL/GenBank/DDBJ whole genome shotgun (WGS) entry which is preliminary data.</text>
</comment>
<evidence type="ECO:0000313" key="10">
    <source>
        <dbReference type="EMBL" id="GAA0913314.1"/>
    </source>
</evidence>
<dbReference type="RefSeq" id="WP_344049645.1">
    <property type="nucleotide sequence ID" value="NZ_BAAAHG010000017.1"/>
</dbReference>
<dbReference type="PANTHER" id="PTHR47963:SF9">
    <property type="entry name" value="CRISPR-ASSOCIATED ENDONUCLEASE_HELICASE CAS3"/>
    <property type="match status" value="1"/>
</dbReference>
<dbReference type="Pfam" id="PF22590">
    <property type="entry name" value="Cas3-like_C_2"/>
    <property type="match status" value="1"/>
</dbReference>
<comment type="similarity">
    <text evidence="2">In the central section; belongs to the CRISPR-associated helicase Cas3 family.</text>
</comment>
<dbReference type="PANTHER" id="PTHR47963">
    <property type="entry name" value="DEAD-BOX ATP-DEPENDENT RNA HELICASE 47, MITOCHONDRIAL"/>
    <property type="match status" value="1"/>
</dbReference>
<dbReference type="Gene3D" id="3.40.50.300">
    <property type="entry name" value="P-loop containing nucleotide triphosphate hydrolases"/>
    <property type="match status" value="2"/>
</dbReference>
<dbReference type="Pfam" id="PF18395">
    <property type="entry name" value="Cas3_C"/>
    <property type="match status" value="1"/>
</dbReference>
<dbReference type="EMBL" id="BAAAHG010000017">
    <property type="protein sequence ID" value="GAA0913314.1"/>
    <property type="molecule type" value="Genomic_DNA"/>
</dbReference>
<keyword evidence="4" id="KW-0547">Nucleotide-binding</keyword>
<dbReference type="InterPro" id="IPR027417">
    <property type="entry name" value="P-loop_NTPase"/>
</dbReference>
<keyword evidence="7" id="KW-0067">ATP-binding</keyword>
<evidence type="ECO:0000256" key="4">
    <source>
        <dbReference type="ARBA" id="ARBA00022741"/>
    </source>
</evidence>
<keyword evidence="6" id="KW-0347">Helicase</keyword>
<dbReference type="Pfam" id="PF18019">
    <property type="entry name" value="Cas3_HD"/>
    <property type="match status" value="1"/>
</dbReference>
<dbReference type="InterPro" id="IPR041372">
    <property type="entry name" value="Cas3_C"/>
</dbReference>
<evidence type="ECO:0000256" key="7">
    <source>
        <dbReference type="ARBA" id="ARBA00022840"/>
    </source>
</evidence>
<feature type="domain" description="HD Cas3-type" evidence="9">
    <location>
        <begin position="24"/>
        <end position="235"/>
    </location>
</feature>
<evidence type="ECO:0000256" key="2">
    <source>
        <dbReference type="ARBA" id="ARBA00009046"/>
    </source>
</evidence>
<dbReference type="PROSITE" id="PS51643">
    <property type="entry name" value="HD_CAS3"/>
    <property type="match status" value="1"/>
</dbReference>
<dbReference type="InterPro" id="IPR054712">
    <property type="entry name" value="Cas3-like_dom"/>
</dbReference>
<dbReference type="CDD" id="cd09641">
    <property type="entry name" value="Cas3''_I"/>
    <property type="match status" value="1"/>
</dbReference>
<organism evidence="10 11">
    <name type="scientific">Streptomyces thermoalcalitolerans</name>
    <dbReference type="NCBI Taxonomy" id="65605"/>
    <lineage>
        <taxon>Bacteria</taxon>
        <taxon>Bacillati</taxon>
        <taxon>Actinomycetota</taxon>
        <taxon>Actinomycetes</taxon>
        <taxon>Kitasatosporales</taxon>
        <taxon>Streptomycetaceae</taxon>
        <taxon>Streptomyces</taxon>
    </lineage>
</organism>
<protein>
    <submittedName>
        <fullName evidence="10">CRISPR-associated helicase/endonuclease Cas3</fullName>
    </submittedName>
</protein>
<reference evidence="10 11" key="1">
    <citation type="journal article" date="2019" name="Int. J. Syst. Evol. Microbiol.">
        <title>The Global Catalogue of Microorganisms (GCM) 10K type strain sequencing project: providing services to taxonomists for standard genome sequencing and annotation.</title>
        <authorList>
            <consortium name="The Broad Institute Genomics Platform"/>
            <consortium name="The Broad Institute Genome Sequencing Center for Infectious Disease"/>
            <person name="Wu L."/>
            <person name="Ma J."/>
        </authorList>
    </citation>
    <scope>NUCLEOTIDE SEQUENCE [LARGE SCALE GENOMIC DNA]</scope>
    <source>
        <strain evidence="10 11">JCM 10673</strain>
    </source>
</reference>
<name>A0ABN1NP03_9ACTN</name>
<keyword evidence="5" id="KW-0378">Hydrolase</keyword>
<dbReference type="NCBIfam" id="TIGR01596">
    <property type="entry name" value="cas3_HD"/>
    <property type="match status" value="1"/>
</dbReference>
<dbReference type="SUPFAM" id="SSF52540">
    <property type="entry name" value="P-loop containing nucleoside triphosphate hydrolases"/>
    <property type="match status" value="1"/>
</dbReference>
<dbReference type="InterPro" id="IPR006483">
    <property type="entry name" value="CRISPR-assoc_Cas3_HD"/>
</dbReference>
<keyword evidence="8" id="KW-0051">Antiviral defense</keyword>
<dbReference type="CDD" id="cd17930">
    <property type="entry name" value="DEXHc_cas3"/>
    <property type="match status" value="1"/>
</dbReference>
<dbReference type="InterPro" id="IPR050547">
    <property type="entry name" value="DEAD_box_RNA_helicases"/>
</dbReference>
<dbReference type="Gene3D" id="1.10.3210.30">
    <property type="match status" value="1"/>
</dbReference>
<dbReference type="InterPro" id="IPR038257">
    <property type="entry name" value="CRISPR-assoc_Cas3_HD_sf"/>
</dbReference>
<dbReference type="SMART" id="SM00487">
    <property type="entry name" value="DEXDc"/>
    <property type="match status" value="1"/>
</dbReference>
<keyword evidence="3" id="KW-0479">Metal-binding</keyword>
<proteinExistence type="inferred from homology"/>
<accession>A0ABN1NP03</accession>
<dbReference type="InterPro" id="IPR014001">
    <property type="entry name" value="Helicase_ATP-bd"/>
</dbReference>
<evidence type="ECO:0000256" key="3">
    <source>
        <dbReference type="ARBA" id="ARBA00022723"/>
    </source>
</evidence>
<comment type="similarity">
    <text evidence="1">In the N-terminal section; belongs to the CRISPR-associated nuclease Cas3-HD family.</text>
</comment>
<evidence type="ECO:0000259" key="9">
    <source>
        <dbReference type="PROSITE" id="PS51643"/>
    </source>
</evidence>
<evidence type="ECO:0000256" key="6">
    <source>
        <dbReference type="ARBA" id="ARBA00022806"/>
    </source>
</evidence>